<dbReference type="EMBL" id="LAZR01033943">
    <property type="protein sequence ID" value="KKL46671.1"/>
    <property type="molecule type" value="Genomic_DNA"/>
</dbReference>
<gene>
    <name evidence="1" type="ORF">LCGC14_2343230</name>
</gene>
<reference evidence="1" key="1">
    <citation type="journal article" date="2015" name="Nature">
        <title>Complex archaea that bridge the gap between prokaryotes and eukaryotes.</title>
        <authorList>
            <person name="Spang A."/>
            <person name="Saw J.H."/>
            <person name="Jorgensen S.L."/>
            <person name="Zaremba-Niedzwiedzka K."/>
            <person name="Martijn J."/>
            <person name="Lind A.E."/>
            <person name="van Eijk R."/>
            <person name="Schleper C."/>
            <person name="Guy L."/>
            <person name="Ettema T.J."/>
        </authorList>
    </citation>
    <scope>NUCLEOTIDE SEQUENCE</scope>
</reference>
<sequence length="59" mass="6694">MTPEDIEARDIEQVTRQAEQEEKLGWVALLETPALIALAARGMIKTMTDPQGIRLFRIK</sequence>
<proteinExistence type="predicted"/>
<protein>
    <submittedName>
        <fullName evidence="1">Uncharacterized protein</fullName>
    </submittedName>
</protein>
<name>A0A0F9CYZ3_9ZZZZ</name>
<dbReference type="AlphaFoldDB" id="A0A0F9CYZ3"/>
<comment type="caution">
    <text evidence="1">The sequence shown here is derived from an EMBL/GenBank/DDBJ whole genome shotgun (WGS) entry which is preliminary data.</text>
</comment>
<organism evidence="1">
    <name type="scientific">marine sediment metagenome</name>
    <dbReference type="NCBI Taxonomy" id="412755"/>
    <lineage>
        <taxon>unclassified sequences</taxon>
        <taxon>metagenomes</taxon>
        <taxon>ecological metagenomes</taxon>
    </lineage>
</organism>
<evidence type="ECO:0000313" key="1">
    <source>
        <dbReference type="EMBL" id="KKL46671.1"/>
    </source>
</evidence>
<accession>A0A0F9CYZ3</accession>